<accession>A0AC35G758</accession>
<protein>
    <submittedName>
        <fullName evidence="2">Importin subunit alpha</fullName>
    </submittedName>
</protein>
<reference evidence="2" key="1">
    <citation type="submission" date="2022-11" db="UniProtKB">
        <authorList>
            <consortium name="WormBaseParasite"/>
        </authorList>
    </citation>
    <scope>IDENTIFICATION</scope>
</reference>
<dbReference type="WBParaSite" id="PS1159_v2.g24772.t1">
    <property type="protein sequence ID" value="PS1159_v2.g24772.t1"/>
    <property type="gene ID" value="PS1159_v2.g24772"/>
</dbReference>
<dbReference type="Proteomes" id="UP000887580">
    <property type="component" value="Unplaced"/>
</dbReference>
<sequence>MEAPTKNETNESTKRFSKISINKVEIIDETKNDSAHTKLELKKLVEQARSKNLEIIINAVVEIRKMISHSKNPPIDEIIQSGIVPDLIEFLKNSDTKLQYETASILTNIASGTFEQTKVIIDSGAVPVFLQFLHSSDHNVSNQVAWALGNIIADKTQFYNYCIELGLIEEILKFDFSKLRIKNLRTLTWIMANLCRNKEICTGKNVGKLFLPMLEMLVFNRDDEILIETLLAITFLTDPNDEERIVLSDNVIKRLVEFLSHRDFQIQSSALTILTYITFNNNDKIKFLIDFGILLQIQQLLCHQKASINKQACLFLLSIINENGQWNHKIFDANLIEPLVKLLSQKNFKTKIEDALSILVKLIKHGNAKQIQFLILNNIIPSFCFLIQETKNVEILESVLKSIKIILEKCETYFPIVIQQLNENGIKEIIEKIAENKNVEISNIVKEINEICFLI</sequence>
<organism evidence="1 2">
    <name type="scientific">Panagrolaimus sp. PS1159</name>
    <dbReference type="NCBI Taxonomy" id="55785"/>
    <lineage>
        <taxon>Eukaryota</taxon>
        <taxon>Metazoa</taxon>
        <taxon>Ecdysozoa</taxon>
        <taxon>Nematoda</taxon>
        <taxon>Chromadorea</taxon>
        <taxon>Rhabditida</taxon>
        <taxon>Tylenchina</taxon>
        <taxon>Panagrolaimomorpha</taxon>
        <taxon>Panagrolaimoidea</taxon>
        <taxon>Panagrolaimidae</taxon>
        <taxon>Panagrolaimus</taxon>
    </lineage>
</organism>
<evidence type="ECO:0000313" key="1">
    <source>
        <dbReference type="Proteomes" id="UP000887580"/>
    </source>
</evidence>
<proteinExistence type="predicted"/>
<evidence type="ECO:0000313" key="2">
    <source>
        <dbReference type="WBParaSite" id="PS1159_v2.g24772.t1"/>
    </source>
</evidence>
<name>A0AC35G758_9BILA</name>